<dbReference type="HOGENOM" id="CLU_1856769_0_0_1"/>
<dbReference type="Proteomes" id="UP000054248">
    <property type="component" value="Unassembled WGS sequence"/>
</dbReference>
<name>A0A0C3PPG1_9AGAM</name>
<organism evidence="1 2">
    <name type="scientific">Tulasnella calospora MUT 4182</name>
    <dbReference type="NCBI Taxonomy" id="1051891"/>
    <lineage>
        <taxon>Eukaryota</taxon>
        <taxon>Fungi</taxon>
        <taxon>Dikarya</taxon>
        <taxon>Basidiomycota</taxon>
        <taxon>Agaricomycotina</taxon>
        <taxon>Agaricomycetes</taxon>
        <taxon>Cantharellales</taxon>
        <taxon>Tulasnellaceae</taxon>
        <taxon>Tulasnella</taxon>
    </lineage>
</organism>
<dbReference type="EMBL" id="KN823581">
    <property type="protein sequence ID" value="KIO16380.1"/>
    <property type="molecule type" value="Genomic_DNA"/>
</dbReference>
<gene>
    <name evidence="1" type="ORF">M407DRAFT_33968</name>
</gene>
<dbReference type="AlphaFoldDB" id="A0A0C3PPG1"/>
<reference evidence="2" key="2">
    <citation type="submission" date="2015-01" db="EMBL/GenBank/DDBJ databases">
        <title>Evolutionary Origins and Diversification of the Mycorrhizal Mutualists.</title>
        <authorList>
            <consortium name="DOE Joint Genome Institute"/>
            <consortium name="Mycorrhizal Genomics Consortium"/>
            <person name="Kohler A."/>
            <person name="Kuo A."/>
            <person name="Nagy L.G."/>
            <person name="Floudas D."/>
            <person name="Copeland A."/>
            <person name="Barry K.W."/>
            <person name="Cichocki N."/>
            <person name="Veneault-Fourrey C."/>
            <person name="LaButti K."/>
            <person name="Lindquist E.A."/>
            <person name="Lipzen A."/>
            <person name="Lundell T."/>
            <person name="Morin E."/>
            <person name="Murat C."/>
            <person name="Riley R."/>
            <person name="Ohm R."/>
            <person name="Sun H."/>
            <person name="Tunlid A."/>
            <person name="Henrissat B."/>
            <person name="Grigoriev I.V."/>
            <person name="Hibbett D.S."/>
            <person name="Martin F."/>
        </authorList>
    </citation>
    <scope>NUCLEOTIDE SEQUENCE [LARGE SCALE GENOMIC DNA]</scope>
    <source>
        <strain evidence="2">MUT 4182</strain>
    </source>
</reference>
<sequence>MIHEYSTAGWRFCGSRILPWGQLVSDLHTNCSSLNILKLGDNKGSLSGSSEETSAWPPLLQLQILRFIRAPHKAVNTFLSRINAPNLKVVELVGTSICPHDNDQTAAIADVELHTIELPPGVNRCLRFKHSTLKDIHD</sequence>
<protein>
    <submittedName>
        <fullName evidence="1">Uncharacterized protein</fullName>
    </submittedName>
</protein>
<proteinExistence type="predicted"/>
<evidence type="ECO:0000313" key="2">
    <source>
        <dbReference type="Proteomes" id="UP000054248"/>
    </source>
</evidence>
<accession>A0A0C3PPG1</accession>
<reference evidence="1 2" key="1">
    <citation type="submission" date="2014-04" db="EMBL/GenBank/DDBJ databases">
        <authorList>
            <consortium name="DOE Joint Genome Institute"/>
            <person name="Kuo A."/>
            <person name="Girlanda M."/>
            <person name="Perotto S."/>
            <person name="Kohler A."/>
            <person name="Nagy L.G."/>
            <person name="Floudas D."/>
            <person name="Copeland A."/>
            <person name="Barry K.W."/>
            <person name="Cichocki N."/>
            <person name="Veneault-Fourrey C."/>
            <person name="LaButti K."/>
            <person name="Lindquist E.A."/>
            <person name="Lipzen A."/>
            <person name="Lundell T."/>
            <person name="Morin E."/>
            <person name="Murat C."/>
            <person name="Sun H."/>
            <person name="Tunlid A."/>
            <person name="Henrissat B."/>
            <person name="Grigoriev I.V."/>
            <person name="Hibbett D.S."/>
            <person name="Martin F."/>
            <person name="Nordberg H.P."/>
            <person name="Cantor M.N."/>
            <person name="Hua S.X."/>
        </authorList>
    </citation>
    <scope>NUCLEOTIDE SEQUENCE [LARGE SCALE GENOMIC DNA]</scope>
    <source>
        <strain evidence="1 2">MUT 4182</strain>
    </source>
</reference>
<evidence type="ECO:0000313" key="1">
    <source>
        <dbReference type="EMBL" id="KIO16380.1"/>
    </source>
</evidence>
<keyword evidence="2" id="KW-1185">Reference proteome</keyword>